<dbReference type="AlphaFoldDB" id="C2KZX2"/>
<dbReference type="eggNOG" id="COG2205">
    <property type="taxonomic scope" value="Bacteria"/>
</dbReference>
<dbReference type="PANTHER" id="PTHR45453:SF2">
    <property type="entry name" value="HISTIDINE KINASE"/>
    <property type="match status" value="1"/>
</dbReference>
<dbReference type="InterPro" id="IPR050351">
    <property type="entry name" value="BphY/WalK/GraS-like"/>
</dbReference>
<keyword evidence="15" id="KW-1185">Reference proteome</keyword>
<evidence type="ECO:0000256" key="9">
    <source>
        <dbReference type="ARBA" id="ARBA00023012"/>
    </source>
</evidence>
<evidence type="ECO:0000256" key="5">
    <source>
        <dbReference type="ARBA" id="ARBA00022679"/>
    </source>
</evidence>
<dbReference type="PANTHER" id="PTHR45453">
    <property type="entry name" value="PHOSPHATE REGULON SENSOR PROTEIN PHOR"/>
    <property type="match status" value="1"/>
</dbReference>
<dbReference type="GO" id="GO:0005886">
    <property type="term" value="C:plasma membrane"/>
    <property type="evidence" value="ECO:0007669"/>
    <property type="project" value="UniProtKB-SubCell"/>
</dbReference>
<name>C2KZX2_9FIRM</name>
<dbReference type="GO" id="GO:0000155">
    <property type="term" value="F:phosphorelay sensor kinase activity"/>
    <property type="evidence" value="ECO:0007669"/>
    <property type="project" value="TreeGrafter"/>
</dbReference>
<evidence type="ECO:0000256" key="4">
    <source>
        <dbReference type="ARBA" id="ARBA00022475"/>
    </source>
</evidence>
<evidence type="ECO:0000313" key="14">
    <source>
        <dbReference type="EMBL" id="EEJ50714.1"/>
    </source>
</evidence>
<feature type="transmembrane region" description="Helical" evidence="12">
    <location>
        <begin position="16"/>
        <end position="35"/>
    </location>
</feature>
<evidence type="ECO:0000256" key="2">
    <source>
        <dbReference type="ARBA" id="ARBA00004651"/>
    </source>
</evidence>
<dbReference type="PRINTS" id="PR00344">
    <property type="entry name" value="BCTRLSENSOR"/>
</dbReference>
<evidence type="ECO:0000256" key="11">
    <source>
        <dbReference type="SAM" id="Coils"/>
    </source>
</evidence>
<accession>C2KZX2</accession>
<feature type="domain" description="Histidine kinase" evidence="13">
    <location>
        <begin position="101"/>
        <end position="310"/>
    </location>
</feature>
<dbReference type="STRING" id="585501.HMPREF6123_2041"/>
<dbReference type="Proteomes" id="UP000004121">
    <property type="component" value="Unassembled WGS sequence"/>
</dbReference>
<dbReference type="RefSeq" id="WP_007157187.1">
    <property type="nucleotide sequence ID" value="NZ_GG668534.1"/>
</dbReference>
<dbReference type="PROSITE" id="PS50109">
    <property type="entry name" value="HIS_KIN"/>
    <property type="match status" value="1"/>
</dbReference>
<dbReference type="Pfam" id="PF02518">
    <property type="entry name" value="HATPase_c"/>
    <property type="match status" value="1"/>
</dbReference>
<comment type="subcellular location">
    <subcellularLocation>
        <location evidence="2">Cell membrane</location>
        <topology evidence="2">Multi-pass membrane protein</topology>
    </subcellularLocation>
</comment>
<evidence type="ECO:0000256" key="7">
    <source>
        <dbReference type="ARBA" id="ARBA00022777"/>
    </source>
</evidence>
<dbReference type="InParanoid" id="C2KZX2"/>
<sequence>MQIKNRIQAYLQTKSDLLGFFLLLLSLFGGIFFFGHLPWNYFVLGAELSGFLLFVYLVLGYFSFVRKESLEKALERLEMEKKEEERRRIEEKRELSEYFLLWVHQIKTPITVSKLLLRKTESEHKKKLEEQMFYIEEYSNMAMNYLKMQNRSADMDIHPVDLEACLKRLFKKYAPIFIEKQLSLHYEGLSAASSREKAEVISDEKWLSILLEQLLSNALKYTKEGSISFSFDRENSSLRIQDTGIGIPSSDLKKIFDLGYSGFNGRATEKSSGLGLYMVQKIAGFLQISVSVESTVAVGSCFTLRFPRKSFNLTIL</sequence>
<dbReference type="Gene3D" id="3.30.565.10">
    <property type="entry name" value="Histidine kinase-like ATPase, C-terminal domain"/>
    <property type="match status" value="1"/>
</dbReference>
<evidence type="ECO:0000256" key="10">
    <source>
        <dbReference type="ARBA" id="ARBA00023136"/>
    </source>
</evidence>
<keyword evidence="5" id="KW-0808">Transferase</keyword>
<comment type="caution">
    <text evidence="14">The sequence shown here is derived from an EMBL/GenBank/DDBJ whole genome shotgun (WGS) entry which is preliminary data.</text>
</comment>
<dbReference type="FunCoup" id="C2KZX2">
    <property type="interactions" value="104"/>
</dbReference>
<evidence type="ECO:0000259" key="13">
    <source>
        <dbReference type="PROSITE" id="PS50109"/>
    </source>
</evidence>
<dbReference type="InterPro" id="IPR036890">
    <property type="entry name" value="HATPase_C_sf"/>
</dbReference>
<evidence type="ECO:0000256" key="3">
    <source>
        <dbReference type="ARBA" id="ARBA00012438"/>
    </source>
</evidence>
<dbReference type="InterPro" id="IPR004358">
    <property type="entry name" value="Sig_transdc_His_kin-like_C"/>
</dbReference>
<dbReference type="SUPFAM" id="SSF55874">
    <property type="entry name" value="ATPase domain of HSP90 chaperone/DNA topoisomerase II/histidine kinase"/>
    <property type="match status" value="1"/>
</dbReference>
<feature type="transmembrane region" description="Helical" evidence="12">
    <location>
        <begin position="41"/>
        <end position="62"/>
    </location>
</feature>
<dbReference type="InterPro" id="IPR005467">
    <property type="entry name" value="His_kinase_dom"/>
</dbReference>
<evidence type="ECO:0000256" key="1">
    <source>
        <dbReference type="ARBA" id="ARBA00000085"/>
    </source>
</evidence>
<keyword evidence="4" id="KW-1003">Cell membrane</keyword>
<organism evidence="14 15">
    <name type="scientific">Oribacterium sinus F0268</name>
    <dbReference type="NCBI Taxonomy" id="585501"/>
    <lineage>
        <taxon>Bacteria</taxon>
        <taxon>Bacillati</taxon>
        <taxon>Bacillota</taxon>
        <taxon>Clostridia</taxon>
        <taxon>Lachnospirales</taxon>
        <taxon>Lachnospiraceae</taxon>
        <taxon>Oribacterium</taxon>
    </lineage>
</organism>
<keyword evidence="11" id="KW-0175">Coiled coil</keyword>
<dbReference type="SMART" id="SM00387">
    <property type="entry name" value="HATPase_c"/>
    <property type="match status" value="1"/>
</dbReference>
<gene>
    <name evidence="14" type="ORF">HMPREF6123_2041</name>
</gene>
<dbReference type="EMBL" id="ACKX01000197">
    <property type="protein sequence ID" value="EEJ50714.1"/>
    <property type="molecule type" value="Genomic_DNA"/>
</dbReference>
<keyword evidence="8 12" id="KW-1133">Transmembrane helix</keyword>
<dbReference type="HOGENOM" id="CLU_000445_13_0_9"/>
<evidence type="ECO:0000256" key="8">
    <source>
        <dbReference type="ARBA" id="ARBA00022989"/>
    </source>
</evidence>
<dbReference type="InterPro" id="IPR003594">
    <property type="entry name" value="HATPase_dom"/>
</dbReference>
<keyword evidence="6 12" id="KW-0812">Transmembrane</keyword>
<dbReference type="EC" id="2.7.13.3" evidence="3"/>
<feature type="coiled-coil region" evidence="11">
    <location>
        <begin position="65"/>
        <end position="94"/>
    </location>
</feature>
<dbReference type="GO" id="GO:0004721">
    <property type="term" value="F:phosphoprotein phosphatase activity"/>
    <property type="evidence" value="ECO:0007669"/>
    <property type="project" value="TreeGrafter"/>
</dbReference>
<keyword evidence="7 14" id="KW-0418">Kinase</keyword>
<keyword evidence="9" id="KW-0902">Two-component regulatory system</keyword>
<evidence type="ECO:0000256" key="6">
    <source>
        <dbReference type="ARBA" id="ARBA00022692"/>
    </source>
</evidence>
<evidence type="ECO:0000256" key="12">
    <source>
        <dbReference type="SAM" id="Phobius"/>
    </source>
</evidence>
<protein>
    <recommendedName>
        <fullName evidence="3">histidine kinase</fullName>
        <ecNumber evidence="3">2.7.13.3</ecNumber>
    </recommendedName>
</protein>
<comment type="catalytic activity">
    <reaction evidence="1">
        <text>ATP + protein L-histidine = ADP + protein N-phospho-L-histidine.</text>
        <dbReference type="EC" id="2.7.13.3"/>
    </reaction>
</comment>
<keyword evidence="10 12" id="KW-0472">Membrane</keyword>
<evidence type="ECO:0000313" key="15">
    <source>
        <dbReference type="Proteomes" id="UP000004121"/>
    </source>
</evidence>
<proteinExistence type="predicted"/>
<reference evidence="14 15" key="1">
    <citation type="submission" date="2009-04" db="EMBL/GenBank/DDBJ databases">
        <authorList>
            <person name="Qin X."/>
            <person name="Bachman B."/>
            <person name="Battles P."/>
            <person name="Bell A."/>
            <person name="Bess C."/>
            <person name="Bickham C."/>
            <person name="Chaboub L."/>
            <person name="Chen D."/>
            <person name="Coyle M."/>
            <person name="Deiros D.R."/>
            <person name="Dinh H."/>
            <person name="Forbes L."/>
            <person name="Fowler G."/>
            <person name="Francisco L."/>
            <person name="Fu Q."/>
            <person name="Gubbala S."/>
            <person name="Hale W."/>
            <person name="Han Y."/>
            <person name="Hemphill L."/>
            <person name="Highlander S.K."/>
            <person name="Hirani K."/>
            <person name="Hogues M."/>
            <person name="Jackson L."/>
            <person name="Jakkamsetti A."/>
            <person name="Javaid M."/>
            <person name="Jiang H."/>
            <person name="Korchina V."/>
            <person name="Kovar C."/>
            <person name="Lara F."/>
            <person name="Lee S."/>
            <person name="Mata R."/>
            <person name="Mathew T."/>
            <person name="Moen C."/>
            <person name="Morales K."/>
            <person name="Munidasa M."/>
            <person name="Nazareth L."/>
            <person name="Ngo R."/>
            <person name="Nguyen L."/>
            <person name="Okwuonu G."/>
            <person name="Ongeri F."/>
            <person name="Patil S."/>
            <person name="Petrosino J."/>
            <person name="Pham C."/>
            <person name="Pham P."/>
            <person name="Pu L.-L."/>
            <person name="Puazo M."/>
            <person name="Raj R."/>
            <person name="Reid J."/>
            <person name="Rouhana J."/>
            <person name="Saada N."/>
            <person name="Shang Y."/>
            <person name="Simmons D."/>
            <person name="Thornton R."/>
            <person name="Warren J."/>
            <person name="Weissenberger G."/>
            <person name="Zhang J."/>
            <person name="Zhang L."/>
            <person name="Zhou C."/>
            <person name="Zhu D."/>
            <person name="Muzny D."/>
            <person name="Worley K."/>
            <person name="Gibbs R."/>
        </authorList>
    </citation>
    <scope>NUCLEOTIDE SEQUENCE [LARGE SCALE GENOMIC DNA]</scope>
    <source>
        <strain evidence="14 15">F0268</strain>
    </source>
</reference>
<dbReference type="GO" id="GO:0016036">
    <property type="term" value="P:cellular response to phosphate starvation"/>
    <property type="evidence" value="ECO:0007669"/>
    <property type="project" value="TreeGrafter"/>
</dbReference>